<sequence>MAPAPESIDSEDIVGGIDTHTDTIHVAVITLLGREVADEQFPTTPAGYRAATDFLHQHGRIARVGIEGTSSYGAGIARTCAAAGLEVLEVLRPDKTVRRRQGKSDPIDAYHAARAVLSGRATSAPKDEKILGLRALHVARRSAVKARTATIHQIQQLLITAPDHVREKYRTLSIPRLVQALARCRPDRTDLVGGAVLRALKDLAHRHAFLDQQARDLEHDIQVVAESLNPGLLAAHGVGPDTAAQLLITAGANPDRLHNEASFAALCGTAPVPASSGRTQRHRLSRGGDRAANNALHRIALVRMSSHDPTRAYVQRQRDKGRSSREILRRLKRAIAREIFKYLTRTITVPAIDDLRPLRQAKNITLTQAAQHFNVWPAHISTLERGTRRDDTLATAYREWLTAA</sequence>
<evidence type="ECO:0000313" key="4">
    <source>
        <dbReference type="Proteomes" id="UP000315628"/>
    </source>
</evidence>
<dbReference type="RefSeq" id="WP_144858033.1">
    <property type="nucleotide sequence ID" value="NZ_BAAAYT010000002.1"/>
</dbReference>
<evidence type="ECO:0000259" key="2">
    <source>
        <dbReference type="Pfam" id="PF02371"/>
    </source>
</evidence>
<dbReference type="OrthoDB" id="4337860at2"/>
<feature type="domain" description="Transposase IS116/IS110/IS902 C-terminal" evidence="2">
    <location>
        <begin position="235"/>
        <end position="314"/>
    </location>
</feature>
<dbReference type="Proteomes" id="UP000315628">
    <property type="component" value="Unassembled WGS sequence"/>
</dbReference>
<name>A0A560W6G4_9MICO</name>
<dbReference type="GO" id="GO:0004803">
    <property type="term" value="F:transposase activity"/>
    <property type="evidence" value="ECO:0007669"/>
    <property type="project" value="InterPro"/>
</dbReference>
<dbReference type="InterPro" id="IPR003346">
    <property type="entry name" value="Transposase_20"/>
</dbReference>
<comment type="caution">
    <text evidence="3">The sequence shown here is derived from an EMBL/GenBank/DDBJ whole genome shotgun (WGS) entry which is preliminary data.</text>
</comment>
<dbReference type="InterPro" id="IPR047650">
    <property type="entry name" value="Transpos_IS110"/>
</dbReference>
<dbReference type="AlphaFoldDB" id="A0A560W6G4"/>
<dbReference type="GO" id="GO:0003677">
    <property type="term" value="F:DNA binding"/>
    <property type="evidence" value="ECO:0007669"/>
    <property type="project" value="InterPro"/>
</dbReference>
<proteinExistence type="predicted"/>
<feature type="domain" description="Transposase IS110-like N-terminal" evidence="1">
    <location>
        <begin position="16"/>
        <end position="158"/>
    </location>
</feature>
<dbReference type="NCBIfam" id="NF033542">
    <property type="entry name" value="transpos_IS110"/>
    <property type="match status" value="1"/>
</dbReference>
<evidence type="ECO:0000313" key="3">
    <source>
        <dbReference type="EMBL" id="TWD13210.1"/>
    </source>
</evidence>
<reference evidence="3 4" key="1">
    <citation type="submission" date="2019-06" db="EMBL/GenBank/DDBJ databases">
        <title>Sequencing the genomes of 1000 actinobacteria strains.</title>
        <authorList>
            <person name="Klenk H.-P."/>
        </authorList>
    </citation>
    <scope>NUCLEOTIDE SEQUENCE [LARGE SCALE GENOMIC DNA]</scope>
    <source>
        <strain evidence="3 4">DSM 18935</strain>
    </source>
</reference>
<dbReference type="GO" id="GO:0006313">
    <property type="term" value="P:DNA transposition"/>
    <property type="evidence" value="ECO:0007669"/>
    <property type="project" value="InterPro"/>
</dbReference>
<dbReference type="Pfam" id="PF01548">
    <property type="entry name" value="DEDD_Tnp_IS110"/>
    <property type="match status" value="1"/>
</dbReference>
<dbReference type="EMBL" id="VIUW01000005">
    <property type="protein sequence ID" value="TWD13210.1"/>
    <property type="molecule type" value="Genomic_DNA"/>
</dbReference>
<organism evidence="3 4">
    <name type="scientific">Marihabitans asiaticum</name>
    <dbReference type="NCBI Taxonomy" id="415218"/>
    <lineage>
        <taxon>Bacteria</taxon>
        <taxon>Bacillati</taxon>
        <taxon>Actinomycetota</taxon>
        <taxon>Actinomycetes</taxon>
        <taxon>Micrococcales</taxon>
        <taxon>Intrasporangiaceae</taxon>
        <taxon>Marihabitans</taxon>
    </lineage>
</organism>
<dbReference type="Pfam" id="PF02371">
    <property type="entry name" value="Transposase_20"/>
    <property type="match status" value="1"/>
</dbReference>
<accession>A0A560W6G4</accession>
<keyword evidence="4" id="KW-1185">Reference proteome</keyword>
<dbReference type="InterPro" id="IPR002525">
    <property type="entry name" value="Transp_IS110-like_N"/>
</dbReference>
<evidence type="ECO:0000259" key="1">
    <source>
        <dbReference type="Pfam" id="PF01548"/>
    </source>
</evidence>
<gene>
    <name evidence="3" type="ORF">FB557_2598</name>
</gene>
<dbReference type="PANTHER" id="PTHR33055">
    <property type="entry name" value="TRANSPOSASE FOR INSERTION SEQUENCE ELEMENT IS1111A"/>
    <property type="match status" value="1"/>
</dbReference>
<protein>
    <submittedName>
        <fullName evidence="3">Transposase</fullName>
    </submittedName>
</protein>
<dbReference type="PANTHER" id="PTHR33055:SF16">
    <property type="entry name" value="TRANSPOSASE FOR INSERTION SEQUENCE ELEMENT IS1547"/>
    <property type="match status" value="1"/>
</dbReference>